<organism evidence="2 3">
    <name type="scientific">Phytophthora lilii</name>
    <dbReference type="NCBI Taxonomy" id="2077276"/>
    <lineage>
        <taxon>Eukaryota</taxon>
        <taxon>Sar</taxon>
        <taxon>Stramenopiles</taxon>
        <taxon>Oomycota</taxon>
        <taxon>Peronosporomycetes</taxon>
        <taxon>Peronosporales</taxon>
        <taxon>Peronosporaceae</taxon>
        <taxon>Phytophthora</taxon>
    </lineage>
</organism>
<evidence type="ECO:0000313" key="3">
    <source>
        <dbReference type="Proteomes" id="UP001165083"/>
    </source>
</evidence>
<keyword evidence="3" id="KW-1185">Reference proteome</keyword>
<feature type="compositionally biased region" description="Pro residues" evidence="1">
    <location>
        <begin position="46"/>
        <end position="56"/>
    </location>
</feature>
<comment type="caution">
    <text evidence="2">The sequence shown here is derived from an EMBL/GenBank/DDBJ whole genome shotgun (WGS) entry which is preliminary data.</text>
</comment>
<sequence length="102" mass="10959">MYSSSSSLSDGSLDDVKSEVQARSATPVSIKTEPATPEPCEEKPPACAPPKLSPPPESKEGVQLSADQLKKHRRNERDRRRSFAKRVRAGAGVGAADGWCPQ</sequence>
<dbReference type="Proteomes" id="UP001165083">
    <property type="component" value="Unassembled WGS sequence"/>
</dbReference>
<feature type="region of interest" description="Disordered" evidence="1">
    <location>
        <begin position="1"/>
        <end position="102"/>
    </location>
</feature>
<accession>A0A9W6U052</accession>
<proteinExistence type="predicted"/>
<gene>
    <name evidence="2" type="ORF">Plil01_000918400</name>
</gene>
<protein>
    <submittedName>
        <fullName evidence="2">Unnamed protein product</fullName>
    </submittedName>
</protein>
<reference evidence="2" key="1">
    <citation type="submission" date="2023-04" db="EMBL/GenBank/DDBJ databases">
        <title>Phytophthora lilii NBRC 32176.</title>
        <authorList>
            <person name="Ichikawa N."/>
            <person name="Sato H."/>
            <person name="Tonouchi N."/>
        </authorList>
    </citation>
    <scope>NUCLEOTIDE SEQUENCE</scope>
    <source>
        <strain evidence="2">NBRC 32176</strain>
    </source>
</reference>
<dbReference type="AlphaFoldDB" id="A0A9W6U052"/>
<evidence type="ECO:0000313" key="2">
    <source>
        <dbReference type="EMBL" id="GMF22893.1"/>
    </source>
</evidence>
<feature type="compositionally biased region" description="Low complexity" evidence="1">
    <location>
        <begin position="1"/>
        <end position="11"/>
    </location>
</feature>
<evidence type="ECO:0000256" key="1">
    <source>
        <dbReference type="SAM" id="MobiDB-lite"/>
    </source>
</evidence>
<dbReference type="EMBL" id="BSXW01000454">
    <property type="protein sequence ID" value="GMF22893.1"/>
    <property type="molecule type" value="Genomic_DNA"/>
</dbReference>
<name>A0A9W6U052_9STRA</name>